<gene>
    <name evidence="2" type="ORF">ACFO5R_17835</name>
</gene>
<dbReference type="RefSeq" id="WP_250138440.1">
    <property type="nucleotide sequence ID" value="NZ_JALIQP010000001.1"/>
</dbReference>
<organism evidence="2 3">
    <name type="scientific">Halosolutus amylolyticus</name>
    <dbReference type="NCBI Taxonomy" id="2932267"/>
    <lineage>
        <taxon>Archaea</taxon>
        <taxon>Methanobacteriati</taxon>
        <taxon>Methanobacteriota</taxon>
        <taxon>Stenosarchaea group</taxon>
        <taxon>Halobacteria</taxon>
        <taxon>Halobacteriales</taxon>
        <taxon>Natrialbaceae</taxon>
        <taxon>Halosolutus</taxon>
    </lineage>
</organism>
<evidence type="ECO:0000313" key="2">
    <source>
        <dbReference type="EMBL" id="MFC4543791.1"/>
    </source>
</evidence>
<evidence type="ECO:0000313" key="3">
    <source>
        <dbReference type="Proteomes" id="UP001595898"/>
    </source>
</evidence>
<keyword evidence="3" id="KW-1185">Reference proteome</keyword>
<proteinExistence type="predicted"/>
<dbReference type="Proteomes" id="UP001595898">
    <property type="component" value="Unassembled WGS sequence"/>
</dbReference>
<reference evidence="2 3" key="1">
    <citation type="journal article" date="2019" name="Int. J. Syst. Evol. Microbiol.">
        <title>The Global Catalogue of Microorganisms (GCM) 10K type strain sequencing project: providing services to taxonomists for standard genome sequencing and annotation.</title>
        <authorList>
            <consortium name="The Broad Institute Genomics Platform"/>
            <consortium name="The Broad Institute Genome Sequencing Center for Infectious Disease"/>
            <person name="Wu L."/>
            <person name="Ma J."/>
        </authorList>
    </citation>
    <scope>NUCLEOTIDE SEQUENCE [LARGE SCALE GENOMIC DNA]</scope>
    <source>
        <strain evidence="2 3">WLHS5</strain>
    </source>
</reference>
<dbReference type="AlphaFoldDB" id="A0ABD5PTG3"/>
<evidence type="ECO:0000256" key="1">
    <source>
        <dbReference type="SAM" id="MobiDB-lite"/>
    </source>
</evidence>
<sequence>MGLFLGTGRSARNPGGDDRLRNRSPTPARAVDRSSDELTAEHFEDAMEEVSPEATAAFEAGSGGFDDVLKGTGGEA</sequence>
<comment type="caution">
    <text evidence="2">The sequence shown here is derived from an EMBL/GenBank/DDBJ whole genome shotgun (WGS) entry which is preliminary data.</text>
</comment>
<protein>
    <submittedName>
        <fullName evidence="2">Uncharacterized protein</fullName>
    </submittedName>
</protein>
<accession>A0ABD5PTG3</accession>
<feature type="region of interest" description="Disordered" evidence="1">
    <location>
        <begin position="1"/>
        <end position="37"/>
    </location>
</feature>
<dbReference type="EMBL" id="JBHSFA010000009">
    <property type="protein sequence ID" value="MFC4543791.1"/>
    <property type="molecule type" value="Genomic_DNA"/>
</dbReference>
<name>A0ABD5PTG3_9EURY</name>